<dbReference type="SUPFAM" id="SSF53178">
    <property type="entry name" value="Peptidyl-tRNA hydrolase-like"/>
    <property type="match status" value="1"/>
</dbReference>
<keyword evidence="2 7" id="KW-0820">tRNA-binding</keyword>
<comment type="function">
    <text evidence="7">Hydrolyzes ribosome-free peptidyl-tRNAs (with 1 or more amino acids incorporated), which drop off the ribosome during protein synthesis, or as a result of ribosome stalling.</text>
</comment>
<proteinExistence type="inferred from homology"/>
<comment type="catalytic activity">
    <reaction evidence="7 8">
        <text>an N-acyl-L-alpha-aminoacyl-tRNA + H2O = an N-acyl-L-amino acid + a tRNA + H(+)</text>
        <dbReference type="Rhea" id="RHEA:54448"/>
        <dbReference type="Rhea" id="RHEA-COMP:10123"/>
        <dbReference type="Rhea" id="RHEA-COMP:13883"/>
        <dbReference type="ChEBI" id="CHEBI:15377"/>
        <dbReference type="ChEBI" id="CHEBI:15378"/>
        <dbReference type="ChEBI" id="CHEBI:59874"/>
        <dbReference type="ChEBI" id="CHEBI:78442"/>
        <dbReference type="ChEBI" id="CHEBI:138191"/>
        <dbReference type="EC" id="3.1.1.29"/>
    </reaction>
</comment>
<comment type="similarity">
    <text evidence="5 7 9">Belongs to the PTH family.</text>
</comment>
<evidence type="ECO:0000256" key="9">
    <source>
        <dbReference type="RuleBase" id="RU004320"/>
    </source>
</evidence>
<dbReference type="EMBL" id="JADIMZ010000087">
    <property type="protein sequence ID" value="MBO8432767.1"/>
    <property type="molecule type" value="Genomic_DNA"/>
</dbReference>
<dbReference type="Pfam" id="PF01195">
    <property type="entry name" value="Pept_tRNA_hydro"/>
    <property type="match status" value="1"/>
</dbReference>
<organism evidence="10 11">
    <name type="scientific">Candidatus Pullibacteroides excrementavium</name>
    <dbReference type="NCBI Taxonomy" id="2840905"/>
    <lineage>
        <taxon>Bacteria</taxon>
        <taxon>Pseudomonadati</taxon>
        <taxon>Bacteroidota</taxon>
        <taxon>Bacteroidia</taxon>
        <taxon>Bacteroidales</taxon>
        <taxon>Candidatus Pullibacteroides</taxon>
    </lineage>
</organism>
<evidence type="ECO:0000256" key="7">
    <source>
        <dbReference type="HAMAP-Rule" id="MF_00083"/>
    </source>
</evidence>
<gene>
    <name evidence="7" type="primary">pth</name>
    <name evidence="10" type="ORF">IAB08_05690</name>
</gene>
<keyword evidence="7" id="KW-0963">Cytoplasm</keyword>
<accession>A0A9D9DRJ0</accession>
<evidence type="ECO:0000313" key="10">
    <source>
        <dbReference type="EMBL" id="MBO8432767.1"/>
    </source>
</evidence>
<dbReference type="InterPro" id="IPR001328">
    <property type="entry name" value="Pept_tRNA_hydro"/>
</dbReference>
<feature type="binding site" evidence="7">
    <location>
        <position position="112"/>
    </location>
    <ligand>
        <name>tRNA</name>
        <dbReference type="ChEBI" id="CHEBI:17843"/>
    </ligand>
</feature>
<evidence type="ECO:0000256" key="8">
    <source>
        <dbReference type="RuleBase" id="RU000673"/>
    </source>
</evidence>
<dbReference type="GO" id="GO:0005737">
    <property type="term" value="C:cytoplasm"/>
    <property type="evidence" value="ECO:0007669"/>
    <property type="project" value="UniProtKB-SubCell"/>
</dbReference>
<evidence type="ECO:0000313" key="11">
    <source>
        <dbReference type="Proteomes" id="UP000823612"/>
    </source>
</evidence>
<comment type="function">
    <text evidence="7">Catalyzes the release of premature peptidyl moieties from peptidyl-tRNA molecules trapped in stalled 50S ribosomal subunits, and thus maintains levels of free tRNAs and 50S ribosomes.</text>
</comment>
<comment type="subcellular location">
    <subcellularLocation>
        <location evidence="7">Cytoplasm</location>
    </subcellularLocation>
</comment>
<dbReference type="GO" id="GO:0000049">
    <property type="term" value="F:tRNA binding"/>
    <property type="evidence" value="ECO:0007669"/>
    <property type="project" value="UniProtKB-UniRule"/>
</dbReference>
<dbReference type="EC" id="3.1.1.29" evidence="1 7"/>
<comment type="caution">
    <text evidence="10">The sequence shown here is derived from an EMBL/GenBank/DDBJ whole genome shotgun (WGS) entry which is preliminary data.</text>
</comment>
<dbReference type="CDD" id="cd00462">
    <property type="entry name" value="PTH"/>
    <property type="match status" value="1"/>
</dbReference>
<evidence type="ECO:0000256" key="1">
    <source>
        <dbReference type="ARBA" id="ARBA00013260"/>
    </source>
</evidence>
<dbReference type="FunFam" id="3.40.50.1470:FF:000001">
    <property type="entry name" value="Peptidyl-tRNA hydrolase"/>
    <property type="match status" value="1"/>
</dbReference>
<comment type="subunit">
    <text evidence="7">Monomer.</text>
</comment>
<sequence>MKFVIVGLGNIGAEYEMTRHNIGFMVLDRLAAQNNTKFAMDRYAYWAEIKCRNHYLELIKPTTYMNESGKAVRYWLEHEKVPVERCLVVVDDLALELGQLRMKSGGSAGGHNGLSNIEALIGTQAYPRLRFGIGHKFHKGQQIDYVLGKFSPQDMAIVEPKIDMACEMIASFACAGIANTMNLFNNK</sequence>
<evidence type="ECO:0000256" key="2">
    <source>
        <dbReference type="ARBA" id="ARBA00022555"/>
    </source>
</evidence>
<dbReference type="GO" id="GO:0004045">
    <property type="term" value="F:peptidyl-tRNA hydrolase activity"/>
    <property type="evidence" value="ECO:0007669"/>
    <property type="project" value="UniProtKB-UniRule"/>
</dbReference>
<feature type="site" description="Stabilizes the basic form of H active site to accept a proton" evidence="7">
    <location>
        <position position="91"/>
    </location>
</feature>
<keyword evidence="3 7" id="KW-0378">Hydrolase</keyword>
<dbReference type="PROSITE" id="PS01195">
    <property type="entry name" value="PEPT_TRNA_HYDROL_1"/>
    <property type="match status" value="1"/>
</dbReference>
<dbReference type="HAMAP" id="MF_00083">
    <property type="entry name" value="Pept_tRNA_hydro_bact"/>
    <property type="match status" value="1"/>
</dbReference>
<evidence type="ECO:0000256" key="4">
    <source>
        <dbReference type="ARBA" id="ARBA00022884"/>
    </source>
</evidence>
<feature type="active site" description="Proton acceptor" evidence="7">
    <location>
        <position position="20"/>
    </location>
</feature>
<dbReference type="Gene3D" id="3.40.50.1470">
    <property type="entry name" value="Peptidyl-tRNA hydrolase"/>
    <property type="match status" value="1"/>
</dbReference>
<dbReference type="PANTHER" id="PTHR17224:SF1">
    <property type="entry name" value="PEPTIDYL-TRNA HYDROLASE"/>
    <property type="match status" value="1"/>
</dbReference>
<protein>
    <recommendedName>
        <fullName evidence="6 7">Peptidyl-tRNA hydrolase</fullName>
        <shortName evidence="7">Pth</shortName>
        <ecNumber evidence="1 7">3.1.1.29</ecNumber>
    </recommendedName>
</protein>
<evidence type="ECO:0000256" key="5">
    <source>
        <dbReference type="ARBA" id="ARBA00038063"/>
    </source>
</evidence>
<keyword evidence="4 7" id="KW-0694">RNA-binding</keyword>
<dbReference type="InterPro" id="IPR018171">
    <property type="entry name" value="Pept_tRNA_hydro_CS"/>
</dbReference>
<feature type="binding site" evidence="7">
    <location>
        <position position="66"/>
    </location>
    <ligand>
        <name>tRNA</name>
        <dbReference type="ChEBI" id="CHEBI:17843"/>
    </ligand>
</feature>
<reference evidence="10" key="1">
    <citation type="submission" date="2020-10" db="EMBL/GenBank/DDBJ databases">
        <authorList>
            <person name="Gilroy R."/>
        </authorList>
    </citation>
    <scope>NUCLEOTIDE SEQUENCE</scope>
    <source>
        <strain evidence="10">2889</strain>
    </source>
</reference>
<evidence type="ECO:0000256" key="3">
    <source>
        <dbReference type="ARBA" id="ARBA00022801"/>
    </source>
</evidence>
<feature type="binding site" evidence="7">
    <location>
        <position position="15"/>
    </location>
    <ligand>
        <name>tRNA</name>
        <dbReference type="ChEBI" id="CHEBI:17843"/>
    </ligand>
</feature>
<evidence type="ECO:0000256" key="6">
    <source>
        <dbReference type="ARBA" id="ARBA00050038"/>
    </source>
</evidence>
<name>A0A9D9DRJ0_9BACT</name>
<dbReference type="Proteomes" id="UP000823612">
    <property type="component" value="Unassembled WGS sequence"/>
</dbReference>
<feature type="site" description="Discriminates between blocked and unblocked aminoacyl-tRNA" evidence="7">
    <location>
        <position position="10"/>
    </location>
</feature>
<dbReference type="GO" id="GO:0072344">
    <property type="term" value="P:rescue of stalled ribosome"/>
    <property type="evidence" value="ECO:0007669"/>
    <property type="project" value="UniProtKB-UniRule"/>
</dbReference>
<reference evidence="10" key="2">
    <citation type="journal article" date="2021" name="PeerJ">
        <title>Extensive microbial diversity within the chicken gut microbiome revealed by metagenomics and culture.</title>
        <authorList>
            <person name="Gilroy R."/>
            <person name="Ravi A."/>
            <person name="Getino M."/>
            <person name="Pursley I."/>
            <person name="Horton D.L."/>
            <person name="Alikhan N.F."/>
            <person name="Baker D."/>
            <person name="Gharbi K."/>
            <person name="Hall N."/>
            <person name="Watson M."/>
            <person name="Adriaenssens E.M."/>
            <person name="Foster-Nyarko E."/>
            <person name="Jarju S."/>
            <person name="Secka A."/>
            <person name="Antonio M."/>
            <person name="Oren A."/>
            <person name="Chaudhuri R.R."/>
            <person name="La Ragione R."/>
            <person name="Hildebrand F."/>
            <person name="Pallen M.J."/>
        </authorList>
    </citation>
    <scope>NUCLEOTIDE SEQUENCE</scope>
    <source>
        <strain evidence="10">2889</strain>
    </source>
</reference>
<dbReference type="PANTHER" id="PTHR17224">
    <property type="entry name" value="PEPTIDYL-TRNA HYDROLASE"/>
    <property type="match status" value="1"/>
</dbReference>
<dbReference type="NCBIfam" id="TIGR00447">
    <property type="entry name" value="pth"/>
    <property type="match status" value="1"/>
</dbReference>
<dbReference type="AlphaFoldDB" id="A0A9D9DRJ0"/>
<dbReference type="InterPro" id="IPR036416">
    <property type="entry name" value="Pept_tRNA_hydro_sf"/>
</dbReference>
<dbReference type="GO" id="GO:0006515">
    <property type="term" value="P:protein quality control for misfolded or incompletely synthesized proteins"/>
    <property type="evidence" value="ECO:0007669"/>
    <property type="project" value="UniProtKB-UniRule"/>
</dbReference>
<feature type="binding site" evidence="7">
    <location>
        <position position="64"/>
    </location>
    <ligand>
        <name>tRNA</name>
        <dbReference type="ChEBI" id="CHEBI:17843"/>
    </ligand>
</feature>